<feature type="compositionally biased region" description="Polar residues" evidence="1">
    <location>
        <begin position="1"/>
        <end position="10"/>
    </location>
</feature>
<dbReference type="AlphaFoldDB" id="A0A812JG02"/>
<accession>A0A812JG02</accession>
<keyword evidence="3" id="KW-1185">Reference proteome</keyword>
<evidence type="ECO:0000256" key="1">
    <source>
        <dbReference type="SAM" id="MobiDB-lite"/>
    </source>
</evidence>
<evidence type="ECO:0000313" key="3">
    <source>
        <dbReference type="Proteomes" id="UP000604046"/>
    </source>
</evidence>
<feature type="region of interest" description="Disordered" evidence="1">
    <location>
        <begin position="1"/>
        <end position="52"/>
    </location>
</feature>
<dbReference type="Proteomes" id="UP000604046">
    <property type="component" value="Unassembled WGS sequence"/>
</dbReference>
<gene>
    <name evidence="2" type="ORF">SNAT2548_LOCUS6774</name>
</gene>
<protein>
    <submittedName>
        <fullName evidence="2">Uncharacterized protein</fullName>
    </submittedName>
</protein>
<reference evidence="2" key="1">
    <citation type="submission" date="2021-02" db="EMBL/GenBank/DDBJ databases">
        <authorList>
            <person name="Dougan E. K."/>
            <person name="Rhodes N."/>
            <person name="Thang M."/>
            <person name="Chan C."/>
        </authorList>
    </citation>
    <scope>NUCLEOTIDE SEQUENCE</scope>
</reference>
<sequence>MAPSGKNNQEIGAELAPTARSQAGGRRRSPTTPLKASTAPWHGPISHCSQGKADTTWTGIMARAVEQAELSVDPKVCQWAIRQFPNAGTDRPIDHRRALGTAPSPCPQNSQKQIRFVASHHEHLKSNESLLEDPDDDVPSLWEVYRLVNFSHPLIRSATWGNFQRRCAIAAVLSREERGGWRDLRLGYGQELQVRSAKTVERLQRMQLEPATEILLGMWGGNFWKKAKSCTAASSCDVALDAASCLEALDSVDSKGAVGGRRVGGGQQAWWFRERESSLSFLLCTALWQEMIGSAVQSEYRSYAKFITKTGCNSVSSCKDRVTGGLDEAWNVVYDTMQNANSGIGSLIARGTEKFGDSAKVLMANAKKNTGTTATSEVRSFFNGVVGQFQKHDLGQVCTPSGVGFWYLVPTDCGFFSKFGNVFNSPSAAQSNWNEAVDRLQECVMKTGAFSFPTPFLDFRVNSFCLPTVVQTPIEYILGVFKFATNTGASLISHFETIAAKIQGLISSSGLNFNQTLGRVAYAQTCCKLFDDARGFLILQSESSGSWHWPLQALLLLDKFVRASTRASYGDPWQLAGCLRATYVPLTTYAPLTATYVTGSVQCSNSVFGDPYSGQAKECQCVDFSEIPWSRCACQEKGHPTNPDCLLSNTCQCDGMVRFGYGDKWYMQPVSGSTSCSGSIFGDPYPGQGKECHCMNRNAAQDKLSNTFGLQVVACFDWSFVAFTVSVCVGLLFGEKDGNPVIPNLVMDIEFGSTSFVQQALEAAAPETGFSLLFEYKEEYPAFLPASEPRWGVSASVDVQLDVELEGLAEVGAGVGVSFLPDPNAAKGYVLTLALGQDEAGEEANQAKPATLLDRMRSDAQDARTRARQDPATAEHAETAALLAAVSHMASSSDFDRMLQRAVPKSEQLVQAMASAARNVPPKLDVSVSSGLAFSFCLTPPKCQGQ</sequence>
<dbReference type="EMBL" id="CAJNDS010000454">
    <property type="protein sequence ID" value="CAE7208191.1"/>
    <property type="molecule type" value="Genomic_DNA"/>
</dbReference>
<evidence type="ECO:0000313" key="2">
    <source>
        <dbReference type="EMBL" id="CAE7208191.1"/>
    </source>
</evidence>
<name>A0A812JG02_9DINO</name>
<organism evidence="2 3">
    <name type="scientific">Symbiodinium natans</name>
    <dbReference type="NCBI Taxonomy" id="878477"/>
    <lineage>
        <taxon>Eukaryota</taxon>
        <taxon>Sar</taxon>
        <taxon>Alveolata</taxon>
        <taxon>Dinophyceae</taxon>
        <taxon>Suessiales</taxon>
        <taxon>Symbiodiniaceae</taxon>
        <taxon>Symbiodinium</taxon>
    </lineage>
</organism>
<proteinExistence type="predicted"/>
<comment type="caution">
    <text evidence="2">The sequence shown here is derived from an EMBL/GenBank/DDBJ whole genome shotgun (WGS) entry which is preliminary data.</text>
</comment>